<dbReference type="GO" id="GO:0005634">
    <property type="term" value="C:nucleus"/>
    <property type="evidence" value="ECO:0007669"/>
    <property type="project" value="UniProtKB-SubCell"/>
</dbReference>
<dbReference type="SUPFAM" id="SSF46689">
    <property type="entry name" value="Homeodomain-like"/>
    <property type="match status" value="1"/>
</dbReference>
<dbReference type="InterPro" id="IPR006447">
    <property type="entry name" value="Myb_dom_plants"/>
</dbReference>
<feature type="domain" description="Myb-like" evidence="6">
    <location>
        <begin position="245"/>
        <end position="294"/>
    </location>
</feature>
<dbReference type="PANTHER" id="PTHR31499:SF80">
    <property type="entry name" value="HTH MYB-TYPE DOMAIN-CONTAINING PROTEIN"/>
    <property type="match status" value="1"/>
</dbReference>
<comment type="subcellular location">
    <subcellularLocation>
        <location evidence="1">Nucleus</location>
    </subcellularLocation>
</comment>
<dbReference type="AlphaFoldDB" id="A0A8S0Q147"/>
<gene>
    <name evidence="7" type="ORF">OLEA9_A054750</name>
</gene>
<evidence type="ECO:0000256" key="2">
    <source>
        <dbReference type="ARBA" id="ARBA00023015"/>
    </source>
</evidence>
<accession>A0A8S0Q147</accession>
<keyword evidence="5" id="KW-0472">Membrane</keyword>
<evidence type="ECO:0000256" key="3">
    <source>
        <dbReference type="ARBA" id="ARBA00023163"/>
    </source>
</evidence>
<reference evidence="7 8" key="1">
    <citation type="submission" date="2019-12" db="EMBL/GenBank/DDBJ databases">
        <authorList>
            <person name="Alioto T."/>
            <person name="Alioto T."/>
            <person name="Gomez Garrido J."/>
        </authorList>
    </citation>
    <scope>NUCLEOTIDE SEQUENCE [LARGE SCALE GENOMIC DNA]</scope>
</reference>
<dbReference type="Gene3D" id="1.10.10.60">
    <property type="entry name" value="Homeodomain-like"/>
    <property type="match status" value="1"/>
</dbReference>
<dbReference type="PANTHER" id="PTHR31499">
    <property type="entry name" value="MYB FAMILY TRANSCRIPTION FACTOR PHL11"/>
    <property type="match status" value="1"/>
</dbReference>
<sequence length="339" mass="38989">MKKFTFSCYIEFSHWFNLLFLVVLSFCINSSMIQLDKLINKAQAFHVQSSNALLFVLLVGSLKMNNRQIDVRYGFESVDGFSFESRKSSVKKQNLKLDNLSDVDVSIRFESPSYVHNVGNTSSRSQMSMINGTPAITAFRPLNDFDSAQKDYANFPHRDTLHSLVQSSFRGNQVLNLEEKSIRSLFHQNQNLSHSFLSFNENFEVKNYSCDTQIVKPCSCKGILSTVSNNVVSQKPTLRNKMRIRWTQDLHEKFIDCVNRLGGAKKATPKGIVELMNCDGLTIFHVKSHLQKYRVSHYISESRKEALRLQIDSQRNLQMRIEEQAKQLQLMFECQAKTA</sequence>
<dbReference type="InterPro" id="IPR001005">
    <property type="entry name" value="SANT/Myb"/>
</dbReference>
<dbReference type="Pfam" id="PF00249">
    <property type="entry name" value="Myb_DNA-binding"/>
    <property type="match status" value="1"/>
</dbReference>
<evidence type="ECO:0000256" key="1">
    <source>
        <dbReference type="ARBA" id="ARBA00004123"/>
    </source>
</evidence>
<evidence type="ECO:0000313" key="8">
    <source>
        <dbReference type="Proteomes" id="UP000594638"/>
    </source>
</evidence>
<dbReference type="Proteomes" id="UP000594638">
    <property type="component" value="Unassembled WGS sequence"/>
</dbReference>
<dbReference type="FunFam" id="1.10.10.60:FF:000002">
    <property type="entry name" value="Myb family transcription factor"/>
    <property type="match status" value="1"/>
</dbReference>
<dbReference type="EMBL" id="CACTIH010000247">
    <property type="protein sequence ID" value="CAA2957983.1"/>
    <property type="molecule type" value="Genomic_DNA"/>
</dbReference>
<keyword evidence="3" id="KW-0804">Transcription</keyword>
<keyword evidence="4" id="KW-0539">Nucleus</keyword>
<keyword evidence="5" id="KW-0812">Transmembrane</keyword>
<keyword evidence="2" id="KW-0805">Transcription regulation</keyword>
<name>A0A8S0Q147_OLEEU</name>
<keyword evidence="5" id="KW-1133">Transmembrane helix</keyword>
<dbReference type="Gramene" id="OE9A054750T2">
    <property type="protein sequence ID" value="OE9A054750C2"/>
    <property type="gene ID" value="OE9A054750"/>
</dbReference>
<dbReference type="GO" id="GO:0003677">
    <property type="term" value="F:DNA binding"/>
    <property type="evidence" value="ECO:0007669"/>
    <property type="project" value="InterPro"/>
</dbReference>
<evidence type="ECO:0000256" key="4">
    <source>
        <dbReference type="ARBA" id="ARBA00023242"/>
    </source>
</evidence>
<feature type="transmembrane region" description="Helical" evidence="5">
    <location>
        <begin position="12"/>
        <end position="33"/>
    </location>
</feature>
<evidence type="ECO:0000259" key="6">
    <source>
        <dbReference type="Pfam" id="PF00249"/>
    </source>
</evidence>
<dbReference type="OrthoDB" id="551907at2759"/>
<evidence type="ECO:0000256" key="5">
    <source>
        <dbReference type="SAM" id="Phobius"/>
    </source>
</evidence>
<dbReference type="InterPro" id="IPR046955">
    <property type="entry name" value="PHR1-like"/>
</dbReference>
<feature type="transmembrane region" description="Helical" evidence="5">
    <location>
        <begin position="45"/>
        <end position="62"/>
    </location>
</feature>
<comment type="caution">
    <text evidence="7">The sequence shown here is derived from an EMBL/GenBank/DDBJ whole genome shotgun (WGS) entry which is preliminary data.</text>
</comment>
<organism evidence="7 8">
    <name type="scientific">Olea europaea subsp. europaea</name>
    <dbReference type="NCBI Taxonomy" id="158383"/>
    <lineage>
        <taxon>Eukaryota</taxon>
        <taxon>Viridiplantae</taxon>
        <taxon>Streptophyta</taxon>
        <taxon>Embryophyta</taxon>
        <taxon>Tracheophyta</taxon>
        <taxon>Spermatophyta</taxon>
        <taxon>Magnoliopsida</taxon>
        <taxon>eudicotyledons</taxon>
        <taxon>Gunneridae</taxon>
        <taxon>Pentapetalae</taxon>
        <taxon>asterids</taxon>
        <taxon>lamiids</taxon>
        <taxon>Lamiales</taxon>
        <taxon>Oleaceae</taxon>
        <taxon>Oleeae</taxon>
        <taxon>Olea</taxon>
    </lineage>
</organism>
<proteinExistence type="predicted"/>
<protein>
    <submittedName>
        <fullName evidence="7">Myb family transcription factor PHL5</fullName>
    </submittedName>
</protein>
<dbReference type="NCBIfam" id="TIGR01557">
    <property type="entry name" value="myb_SHAQKYF"/>
    <property type="match status" value="1"/>
</dbReference>
<evidence type="ECO:0000313" key="7">
    <source>
        <dbReference type="EMBL" id="CAA2957983.1"/>
    </source>
</evidence>
<keyword evidence="8" id="KW-1185">Reference proteome</keyword>
<dbReference type="InterPro" id="IPR009057">
    <property type="entry name" value="Homeodomain-like_sf"/>
</dbReference>
<dbReference type="GO" id="GO:0003700">
    <property type="term" value="F:DNA-binding transcription factor activity"/>
    <property type="evidence" value="ECO:0007669"/>
    <property type="project" value="InterPro"/>
</dbReference>